<accession>A0A401USY2</accession>
<reference evidence="1 2" key="1">
    <citation type="submission" date="2018-11" db="EMBL/GenBank/DDBJ databases">
        <title>Genome sequencing and assembly of Clostridium tagluense strain A121.</title>
        <authorList>
            <person name="Murakami T."/>
            <person name="Segawa T."/>
            <person name="Shcherbakova V.A."/>
            <person name="Mori H."/>
            <person name="Yoshimura Y."/>
        </authorList>
    </citation>
    <scope>NUCLEOTIDE SEQUENCE [LARGE SCALE GENOMIC DNA]</scope>
    <source>
        <strain evidence="1 2">A121</strain>
    </source>
</reference>
<protein>
    <submittedName>
        <fullName evidence="1">Uncharacterized protein</fullName>
    </submittedName>
</protein>
<dbReference type="Proteomes" id="UP000287872">
    <property type="component" value="Unassembled WGS sequence"/>
</dbReference>
<evidence type="ECO:0000313" key="2">
    <source>
        <dbReference type="Proteomes" id="UP000287872"/>
    </source>
</evidence>
<sequence length="134" mass="15994">MKSINISKISKIINNLQIEQNWNVITFKEMDNIRNKIMTNIMSRTYNSFILNQFEKLEGQKDYNFQNIEYKIGDKIFVHFMDTKPCIITDFKIRLNFVTWNIDVDIEATTNYNNGNNDKVYSINHENTKISKRI</sequence>
<dbReference type="EMBL" id="BHYK01000037">
    <property type="protein sequence ID" value="GCD12616.1"/>
    <property type="molecule type" value="Genomic_DNA"/>
</dbReference>
<dbReference type="AlphaFoldDB" id="A0A401USY2"/>
<dbReference type="RefSeq" id="WP_125005444.1">
    <property type="nucleotide sequence ID" value="NZ_BHYK01000037.1"/>
</dbReference>
<keyword evidence="2" id="KW-1185">Reference proteome</keyword>
<name>A0A401USY2_9CLOT</name>
<proteinExistence type="predicted"/>
<comment type="caution">
    <text evidence="1">The sequence shown here is derived from an EMBL/GenBank/DDBJ whole genome shotgun (WGS) entry which is preliminary data.</text>
</comment>
<organism evidence="1 2">
    <name type="scientific">Clostridium tagluense</name>
    <dbReference type="NCBI Taxonomy" id="360422"/>
    <lineage>
        <taxon>Bacteria</taxon>
        <taxon>Bacillati</taxon>
        <taxon>Bacillota</taxon>
        <taxon>Clostridia</taxon>
        <taxon>Eubacteriales</taxon>
        <taxon>Clostridiaceae</taxon>
        <taxon>Clostridium</taxon>
    </lineage>
</organism>
<gene>
    <name evidence="1" type="ORF">Ctaglu_42390</name>
</gene>
<evidence type="ECO:0000313" key="1">
    <source>
        <dbReference type="EMBL" id="GCD12616.1"/>
    </source>
</evidence>